<feature type="non-terminal residue" evidence="1">
    <location>
        <position position="128"/>
    </location>
</feature>
<dbReference type="Proteomes" id="UP001140087">
    <property type="component" value="Unassembled WGS sequence"/>
</dbReference>
<accession>A0ACC1KFY5</accession>
<proteinExistence type="predicted"/>
<feature type="non-terminal residue" evidence="1">
    <location>
        <position position="1"/>
    </location>
</feature>
<gene>
    <name evidence="1" type="ORF">H4R21_006769</name>
</gene>
<dbReference type="EMBL" id="JANBUN010003815">
    <property type="protein sequence ID" value="KAJ2789321.1"/>
    <property type="molecule type" value="Genomic_DNA"/>
</dbReference>
<protein>
    <submittedName>
        <fullName evidence="1">Uncharacterized protein</fullName>
    </submittedName>
</protein>
<evidence type="ECO:0000313" key="1">
    <source>
        <dbReference type="EMBL" id="KAJ2789321.1"/>
    </source>
</evidence>
<keyword evidence="2" id="KW-1185">Reference proteome</keyword>
<name>A0ACC1KFY5_9FUNG</name>
<comment type="caution">
    <text evidence="1">The sequence shown here is derived from an EMBL/GenBank/DDBJ whole genome shotgun (WGS) entry which is preliminary data.</text>
</comment>
<sequence>TVRQRPPGAPAAPRVCVGHRHDPDGDGDAWTAVLHERGVCAGAADHCKGRRAMAGAPAGGGGAAQARGQVLGRHRRRDAAADARRPPARDRRGEQRSGAARAGAGHLVDCKVRHPKPKVGRPDPVSVH</sequence>
<organism evidence="1 2">
    <name type="scientific">Coemansia helicoidea</name>
    <dbReference type="NCBI Taxonomy" id="1286919"/>
    <lineage>
        <taxon>Eukaryota</taxon>
        <taxon>Fungi</taxon>
        <taxon>Fungi incertae sedis</taxon>
        <taxon>Zoopagomycota</taxon>
        <taxon>Kickxellomycotina</taxon>
        <taxon>Kickxellomycetes</taxon>
        <taxon>Kickxellales</taxon>
        <taxon>Kickxellaceae</taxon>
        <taxon>Coemansia</taxon>
    </lineage>
</organism>
<reference evidence="1" key="1">
    <citation type="submission" date="2022-07" db="EMBL/GenBank/DDBJ databases">
        <title>Phylogenomic reconstructions and comparative analyses of Kickxellomycotina fungi.</title>
        <authorList>
            <person name="Reynolds N.K."/>
            <person name="Stajich J.E."/>
            <person name="Barry K."/>
            <person name="Grigoriev I.V."/>
            <person name="Crous P."/>
            <person name="Smith M.E."/>
        </authorList>
    </citation>
    <scope>NUCLEOTIDE SEQUENCE</scope>
    <source>
        <strain evidence="1">BCRC 34780</strain>
    </source>
</reference>
<evidence type="ECO:0000313" key="2">
    <source>
        <dbReference type="Proteomes" id="UP001140087"/>
    </source>
</evidence>